<protein>
    <recommendedName>
        <fullName evidence="3">Bacteriocin</fullName>
    </recommendedName>
</protein>
<evidence type="ECO:0000313" key="1">
    <source>
        <dbReference type="EMBL" id="MBC8602228.1"/>
    </source>
</evidence>
<comment type="caution">
    <text evidence="1">The sequence shown here is derived from an EMBL/GenBank/DDBJ whole genome shotgun (WGS) entry which is preliminary data.</text>
</comment>
<proteinExistence type="predicted"/>
<keyword evidence="2" id="KW-1185">Reference proteome</keyword>
<accession>A0ABR7P1J9</accession>
<dbReference type="RefSeq" id="WP_158543367.1">
    <property type="nucleotide sequence ID" value="NZ_JACRTI010000024.1"/>
</dbReference>
<reference evidence="1 2" key="1">
    <citation type="submission" date="2020-08" db="EMBL/GenBank/DDBJ databases">
        <title>Genome public.</title>
        <authorList>
            <person name="Liu C."/>
            <person name="Sun Q."/>
        </authorList>
    </citation>
    <scope>NUCLEOTIDE SEQUENCE [LARGE SCALE GENOMIC DNA]</scope>
    <source>
        <strain evidence="1 2">426_9</strain>
    </source>
</reference>
<sequence length="46" mass="5104">MDTQDLNNQPQEKDLDVSELLENEMEEVEGGMGCAACTINCYSGFM</sequence>
<dbReference type="Proteomes" id="UP000629596">
    <property type="component" value="Unassembled WGS sequence"/>
</dbReference>
<evidence type="ECO:0000313" key="2">
    <source>
        <dbReference type="Proteomes" id="UP000629596"/>
    </source>
</evidence>
<gene>
    <name evidence="1" type="ORF">H8784_10935</name>
</gene>
<evidence type="ECO:0008006" key="3">
    <source>
        <dbReference type="Google" id="ProtNLM"/>
    </source>
</evidence>
<name>A0ABR7P1J9_9BACT</name>
<dbReference type="EMBL" id="JACRTI010000024">
    <property type="protein sequence ID" value="MBC8602228.1"/>
    <property type="molecule type" value="Genomic_DNA"/>
</dbReference>
<organism evidence="1 2">
    <name type="scientific">Parabacteroides acidifaciens</name>
    <dbReference type="NCBI Taxonomy" id="2290935"/>
    <lineage>
        <taxon>Bacteria</taxon>
        <taxon>Pseudomonadati</taxon>
        <taxon>Bacteroidota</taxon>
        <taxon>Bacteroidia</taxon>
        <taxon>Bacteroidales</taxon>
        <taxon>Tannerellaceae</taxon>
        <taxon>Parabacteroides</taxon>
    </lineage>
</organism>